<gene>
    <name evidence="1" type="ORF">WN944_027238</name>
</gene>
<dbReference type="EMBL" id="JBCGBO010000025">
    <property type="protein sequence ID" value="KAK9175232.1"/>
    <property type="molecule type" value="Genomic_DNA"/>
</dbReference>
<evidence type="ECO:0000313" key="1">
    <source>
        <dbReference type="EMBL" id="KAK9175232.1"/>
    </source>
</evidence>
<sequence length="89" mass="9864">MVLSKVMPVCCMKGKEPPGRVWGAEFGVAPSKVSLQAIIHSNAAKYESKLNDLQNKCEELKDAFITFMSTHEMILASLLLQFYKLCAPS</sequence>
<name>A0AAP0Q811_9ROSI</name>
<proteinExistence type="predicted"/>
<keyword evidence="2" id="KW-1185">Reference proteome</keyword>
<dbReference type="AlphaFoldDB" id="A0AAP0Q811"/>
<dbReference type="Proteomes" id="UP001428341">
    <property type="component" value="Unassembled WGS sequence"/>
</dbReference>
<organism evidence="1 2">
    <name type="scientific">Citrus x changshan-huyou</name>
    <dbReference type="NCBI Taxonomy" id="2935761"/>
    <lineage>
        <taxon>Eukaryota</taxon>
        <taxon>Viridiplantae</taxon>
        <taxon>Streptophyta</taxon>
        <taxon>Embryophyta</taxon>
        <taxon>Tracheophyta</taxon>
        <taxon>Spermatophyta</taxon>
        <taxon>Magnoliopsida</taxon>
        <taxon>eudicotyledons</taxon>
        <taxon>Gunneridae</taxon>
        <taxon>Pentapetalae</taxon>
        <taxon>rosids</taxon>
        <taxon>malvids</taxon>
        <taxon>Sapindales</taxon>
        <taxon>Rutaceae</taxon>
        <taxon>Aurantioideae</taxon>
        <taxon>Citrus</taxon>
    </lineage>
</organism>
<accession>A0AAP0Q811</accession>
<comment type="caution">
    <text evidence="1">The sequence shown here is derived from an EMBL/GenBank/DDBJ whole genome shotgun (WGS) entry which is preliminary data.</text>
</comment>
<reference evidence="1 2" key="1">
    <citation type="submission" date="2024-05" db="EMBL/GenBank/DDBJ databases">
        <title>Haplotype-resolved chromosome-level genome assembly of Huyou (Citrus changshanensis).</title>
        <authorList>
            <person name="Miao C."/>
            <person name="Chen W."/>
            <person name="Wu Y."/>
            <person name="Wang L."/>
            <person name="Zhao S."/>
            <person name="Grierson D."/>
            <person name="Xu C."/>
            <person name="Chen K."/>
        </authorList>
    </citation>
    <scope>NUCLEOTIDE SEQUENCE [LARGE SCALE GENOMIC DNA]</scope>
    <source>
        <strain evidence="1">01-14</strain>
        <tissue evidence="1">Leaf</tissue>
    </source>
</reference>
<evidence type="ECO:0000313" key="2">
    <source>
        <dbReference type="Proteomes" id="UP001428341"/>
    </source>
</evidence>
<protein>
    <submittedName>
        <fullName evidence="1">Uncharacterized protein</fullName>
    </submittedName>
</protein>